<dbReference type="PANTHER" id="PTHR24282">
    <property type="entry name" value="CYTOCHROME P450 FAMILY MEMBER"/>
    <property type="match status" value="1"/>
</dbReference>
<evidence type="ECO:0000256" key="11">
    <source>
        <dbReference type="PIRSR" id="PIRSR602401-1"/>
    </source>
</evidence>
<evidence type="ECO:0000256" key="9">
    <source>
        <dbReference type="ARBA" id="ARBA00023033"/>
    </source>
</evidence>
<reference evidence="14 15" key="1">
    <citation type="journal article" date="2023" name="Life. Sci Alliance">
        <title>Evolutionary insights into 3D genome organization and epigenetic landscape of Vigna mungo.</title>
        <authorList>
            <person name="Junaid A."/>
            <person name="Singh B."/>
            <person name="Bhatia S."/>
        </authorList>
    </citation>
    <scope>NUCLEOTIDE SEQUENCE [LARGE SCALE GENOMIC DNA]</scope>
    <source>
        <strain evidence="14">Urdbean</strain>
    </source>
</reference>
<keyword evidence="10 13" id="KW-0472">Membrane</keyword>
<keyword evidence="8 11" id="KW-0408">Iron</keyword>
<name>A0AAQ3MZM2_VIGMU</name>
<evidence type="ECO:0000256" key="2">
    <source>
        <dbReference type="ARBA" id="ARBA00010617"/>
    </source>
</evidence>
<evidence type="ECO:0000256" key="3">
    <source>
        <dbReference type="ARBA" id="ARBA00022617"/>
    </source>
</evidence>
<dbReference type="PRINTS" id="PR00463">
    <property type="entry name" value="EP450I"/>
</dbReference>
<dbReference type="InterPro" id="IPR017972">
    <property type="entry name" value="Cyt_P450_CS"/>
</dbReference>
<dbReference type="GO" id="GO:0016020">
    <property type="term" value="C:membrane"/>
    <property type="evidence" value="ECO:0007669"/>
    <property type="project" value="UniProtKB-SubCell"/>
</dbReference>
<dbReference type="PROSITE" id="PS00086">
    <property type="entry name" value="CYTOCHROME_P450"/>
    <property type="match status" value="1"/>
</dbReference>
<dbReference type="PANTHER" id="PTHR24282:SF255">
    <property type="entry name" value="CYTOCHROME P450 72A11-RELATED"/>
    <property type="match status" value="1"/>
</dbReference>
<evidence type="ECO:0000313" key="15">
    <source>
        <dbReference type="Proteomes" id="UP001374535"/>
    </source>
</evidence>
<dbReference type="Pfam" id="PF00067">
    <property type="entry name" value="p450"/>
    <property type="match status" value="2"/>
</dbReference>
<evidence type="ECO:0000256" key="5">
    <source>
        <dbReference type="ARBA" id="ARBA00022723"/>
    </source>
</evidence>
<evidence type="ECO:0000256" key="8">
    <source>
        <dbReference type="ARBA" id="ARBA00023004"/>
    </source>
</evidence>
<evidence type="ECO:0000256" key="10">
    <source>
        <dbReference type="ARBA" id="ARBA00023136"/>
    </source>
</evidence>
<dbReference type="Gene3D" id="1.10.630.10">
    <property type="entry name" value="Cytochrome P450"/>
    <property type="match status" value="1"/>
</dbReference>
<evidence type="ECO:0000256" key="4">
    <source>
        <dbReference type="ARBA" id="ARBA00022692"/>
    </source>
</evidence>
<keyword evidence="5 11" id="KW-0479">Metal-binding</keyword>
<accession>A0AAQ3MZM2</accession>
<dbReference type="InterPro" id="IPR050665">
    <property type="entry name" value="Cytochrome_P450_Monooxygen"/>
</dbReference>
<keyword evidence="6 13" id="KW-1133">Transmembrane helix</keyword>
<dbReference type="PRINTS" id="PR00385">
    <property type="entry name" value="P450"/>
</dbReference>
<dbReference type="InterPro" id="IPR002401">
    <property type="entry name" value="Cyt_P450_E_grp-I"/>
</dbReference>
<evidence type="ECO:0000256" key="1">
    <source>
        <dbReference type="ARBA" id="ARBA00004167"/>
    </source>
</evidence>
<proteinExistence type="inferred from homology"/>
<dbReference type="EMBL" id="CP144693">
    <property type="protein sequence ID" value="WVZ00089.1"/>
    <property type="molecule type" value="Genomic_DNA"/>
</dbReference>
<dbReference type="SUPFAM" id="SSF48264">
    <property type="entry name" value="Cytochrome P450"/>
    <property type="match status" value="1"/>
</dbReference>
<dbReference type="GO" id="GO:0004497">
    <property type="term" value="F:monooxygenase activity"/>
    <property type="evidence" value="ECO:0007669"/>
    <property type="project" value="UniProtKB-KW"/>
</dbReference>
<evidence type="ECO:0000313" key="14">
    <source>
        <dbReference type="EMBL" id="WVZ00089.1"/>
    </source>
</evidence>
<evidence type="ECO:0000256" key="12">
    <source>
        <dbReference type="RuleBase" id="RU000461"/>
    </source>
</evidence>
<comment type="cofactor">
    <cofactor evidence="11">
        <name>heme</name>
        <dbReference type="ChEBI" id="CHEBI:30413"/>
    </cofactor>
</comment>
<keyword evidence="3 11" id="KW-0349">Heme</keyword>
<dbReference type="InterPro" id="IPR036396">
    <property type="entry name" value="Cyt_P450_sf"/>
</dbReference>
<keyword evidence="15" id="KW-1185">Reference proteome</keyword>
<evidence type="ECO:0008006" key="16">
    <source>
        <dbReference type="Google" id="ProtNLM"/>
    </source>
</evidence>
<dbReference type="GO" id="GO:0005506">
    <property type="term" value="F:iron ion binding"/>
    <property type="evidence" value="ECO:0007669"/>
    <property type="project" value="InterPro"/>
</dbReference>
<dbReference type="GO" id="GO:0016705">
    <property type="term" value="F:oxidoreductase activity, acting on paired donors, with incorporation or reduction of molecular oxygen"/>
    <property type="evidence" value="ECO:0007669"/>
    <property type="project" value="InterPro"/>
</dbReference>
<gene>
    <name evidence="14" type="ORF">V8G54_026158</name>
</gene>
<feature type="binding site" description="axial binding residue" evidence="11">
    <location>
        <position position="495"/>
    </location>
    <ligand>
        <name>heme</name>
        <dbReference type="ChEBI" id="CHEBI:30413"/>
    </ligand>
    <ligandPart>
        <name>Fe</name>
        <dbReference type="ChEBI" id="CHEBI:18248"/>
    </ligandPart>
</feature>
<dbReference type="GO" id="GO:0020037">
    <property type="term" value="F:heme binding"/>
    <property type="evidence" value="ECO:0007669"/>
    <property type="project" value="InterPro"/>
</dbReference>
<evidence type="ECO:0000256" key="6">
    <source>
        <dbReference type="ARBA" id="ARBA00022989"/>
    </source>
</evidence>
<keyword evidence="9 12" id="KW-0503">Monooxygenase</keyword>
<protein>
    <recommendedName>
        <fullName evidence="16">Cytochrome P450</fullName>
    </recommendedName>
</protein>
<dbReference type="CDD" id="cd20642">
    <property type="entry name" value="CYP72"/>
    <property type="match status" value="1"/>
</dbReference>
<feature type="transmembrane region" description="Helical" evidence="13">
    <location>
        <begin position="7"/>
        <end position="29"/>
    </location>
</feature>
<dbReference type="FunFam" id="1.10.630.10:FF:000029">
    <property type="entry name" value="Cytochrome P450 734A1"/>
    <property type="match status" value="1"/>
</dbReference>
<evidence type="ECO:0000256" key="7">
    <source>
        <dbReference type="ARBA" id="ARBA00023002"/>
    </source>
</evidence>
<comment type="similarity">
    <text evidence="2 12">Belongs to the cytochrome P450 family.</text>
</comment>
<dbReference type="AlphaFoldDB" id="A0AAQ3MZM2"/>
<organism evidence="14 15">
    <name type="scientific">Vigna mungo</name>
    <name type="common">Black gram</name>
    <name type="synonym">Phaseolus mungo</name>
    <dbReference type="NCBI Taxonomy" id="3915"/>
    <lineage>
        <taxon>Eukaryota</taxon>
        <taxon>Viridiplantae</taxon>
        <taxon>Streptophyta</taxon>
        <taxon>Embryophyta</taxon>
        <taxon>Tracheophyta</taxon>
        <taxon>Spermatophyta</taxon>
        <taxon>Magnoliopsida</taxon>
        <taxon>eudicotyledons</taxon>
        <taxon>Gunneridae</taxon>
        <taxon>Pentapetalae</taxon>
        <taxon>rosids</taxon>
        <taxon>fabids</taxon>
        <taxon>Fabales</taxon>
        <taxon>Fabaceae</taxon>
        <taxon>Papilionoideae</taxon>
        <taxon>50 kb inversion clade</taxon>
        <taxon>NPAAA clade</taxon>
        <taxon>indigoferoid/millettioid clade</taxon>
        <taxon>Phaseoleae</taxon>
        <taxon>Vigna</taxon>
    </lineage>
</organism>
<dbReference type="InterPro" id="IPR001128">
    <property type="entry name" value="Cyt_P450"/>
</dbReference>
<keyword evidence="4 13" id="KW-0812">Transmembrane</keyword>
<dbReference type="Proteomes" id="UP001374535">
    <property type="component" value="Chromosome 8"/>
</dbReference>
<comment type="subcellular location">
    <subcellularLocation>
        <location evidence="1">Membrane</location>
        <topology evidence="1">Single-pass membrane protein</topology>
    </subcellularLocation>
</comment>
<evidence type="ECO:0000256" key="13">
    <source>
        <dbReference type="SAM" id="Phobius"/>
    </source>
</evidence>
<keyword evidence="7 12" id="KW-0560">Oxidoreductase</keyword>
<sequence length="549" mass="63440">MEEVWRRIAMVMLIMVLIWAWRMLNWLWFTPKRLERLLREQGLQGNPYTLFFGDTNEYAKMRKEAFSKPMNLFSHDIVPRVFTFFHHSINTHGKNCFIWFGSVPRVTLTDPELIKDVLNKPHDFVKIKTNPQVRLLAPGLVSHEGEKWSKHRKIINPAFNLEKLKHLLVYKYHDVNLEYFNMEILTLSCFCIAPQNMLPLFIKCCDDLISKWEEMLSLDGSSEMDVWPFLQNLASDAISRTAFGSSYEEGRRIFQLIREQSELTMQLMLKVYIPGWRFVPTATHRRMKAIDREIKASLMDIINNREKALKAGEATKNDLLDILLESNHKEIQEQGNNKNVGMNIEDVIGECKLFYFAGQETTSSLLVWTMILLSMYPDWQTRAREEILQVFSNRKPDFDGLNHLKIVTMILNEVIRLYAPVIGLARKVRKDVKLGNLSLPAGVQVSLPIILVHHDCELWGDDAKEFKPERFAEGVLKATNGRASLIPFGGGPRICIGQNFSLLEAKIALSMILQRFSFELSPTYTHAPTTVLTLQPQYGAQLILRNVEI</sequence>